<evidence type="ECO:0000256" key="18">
    <source>
        <dbReference type="RuleBase" id="RU003927"/>
    </source>
</evidence>
<evidence type="ECO:0000256" key="14">
    <source>
        <dbReference type="PIRSR" id="PIRSR000130-1"/>
    </source>
</evidence>
<feature type="active site" description="Proton acceptor" evidence="13 14">
    <location>
        <position position="433"/>
    </location>
</feature>
<gene>
    <name evidence="13 21" type="primary">guaB</name>
    <name evidence="21" type="ORF">NCTC10660_02189</name>
</gene>
<keyword evidence="8 13" id="KW-0630">Potassium</keyword>
<evidence type="ECO:0000256" key="10">
    <source>
        <dbReference type="ARBA" id="ARBA00023027"/>
    </source>
</evidence>
<comment type="function">
    <text evidence="13">Catalyzes the conversion of inosine 5'-phosphate (IMP) to xanthosine 5'-phosphate (XMP), the first committed and rate-limiting step in the de novo synthesis of guanine nucleotides, and therefore plays an important role in the regulation of cell growth.</text>
</comment>
<dbReference type="NCBIfam" id="TIGR01302">
    <property type="entry name" value="IMP_dehydrog"/>
    <property type="match status" value="1"/>
</dbReference>
<dbReference type="CDD" id="cd04601">
    <property type="entry name" value="CBS_pair_IMPDH"/>
    <property type="match status" value="1"/>
</dbReference>
<dbReference type="EC" id="1.1.1.205" evidence="13 19"/>
<name>A0A378U2U0_NEIEL</name>
<feature type="domain" description="CBS" evidence="20">
    <location>
        <begin position="124"/>
        <end position="181"/>
    </location>
</feature>
<dbReference type="HAMAP" id="MF_01964">
    <property type="entry name" value="IMPDH"/>
    <property type="match status" value="1"/>
</dbReference>
<dbReference type="SMART" id="SM01240">
    <property type="entry name" value="IMPDH"/>
    <property type="match status" value="1"/>
</dbReference>
<evidence type="ECO:0000256" key="4">
    <source>
        <dbReference type="ARBA" id="ARBA00022723"/>
    </source>
</evidence>
<feature type="binding site" evidence="13">
    <location>
        <position position="280"/>
    </location>
    <ligand>
        <name>NAD(+)</name>
        <dbReference type="ChEBI" id="CHEBI:57540"/>
    </ligand>
</feature>
<keyword evidence="4 13" id="KW-0479">Metal-binding</keyword>
<evidence type="ECO:0000256" key="11">
    <source>
        <dbReference type="ARBA" id="ARBA00023122"/>
    </source>
</evidence>
<feature type="domain" description="CBS" evidence="20">
    <location>
        <begin position="185"/>
        <end position="243"/>
    </location>
</feature>
<proteinExistence type="inferred from homology"/>
<feature type="binding site" evidence="13">
    <location>
        <position position="504"/>
    </location>
    <ligand>
        <name>K(+)</name>
        <dbReference type="ChEBI" id="CHEBI:29103"/>
        <note>ligand shared between two tetrameric partners</note>
    </ligand>
</feature>
<dbReference type="InterPro" id="IPR013785">
    <property type="entry name" value="Aldolase_TIM"/>
</dbReference>
<dbReference type="Pfam" id="PF00478">
    <property type="entry name" value="IMPDH"/>
    <property type="match status" value="1"/>
</dbReference>
<evidence type="ECO:0000256" key="3">
    <source>
        <dbReference type="ARBA" id="ARBA00011881"/>
    </source>
</evidence>
<keyword evidence="9 13" id="KW-0560">Oxidoreductase</keyword>
<feature type="binding site" evidence="13">
    <location>
        <position position="503"/>
    </location>
    <ligand>
        <name>K(+)</name>
        <dbReference type="ChEBI" id="CHEBI:29103"/>
        <note>ligand shared between two tetrameric partners</note>
    </ligand>
</feature>
<evidence type="ECO:0000313" key="22">
    <source>
        <dbReference type="Proteomes" id="UP000254927"/>
    </source>
</evidence>
<evidence type="ECO:0000256" key="13">
    <source>
        <dbReference type="HAMAP-Rule" id="MF_01964"/>
    </source>
</evidence>
<sequence>MLSSVLPPNLLGRRGKFDTMACILHKLKVESIMRIVEKAYTFDDVLLVPAHSQVLPRDVSLKTRLTRQITLNLPLLSAAMDTVTEARLAISMAQEGGLGIIHKNMSPDMQAKAVAKVKRHESGVVKDPVTVAPNVLIRELLELRAQRKRKMSGLPVVENGKVVGIVTNRDLRFETRLDLPVSAIMTPRERLVTVAEGASIEEARELMHQHKVERVLVLNANDELKGLITVKDIIKTTEFPNANKDAEGRLRVGAAVGTGADTEERVRALVAAGVDVIVVDTAHGHSQGVLDRVKWVKENFPEVQVIGGNIATAQAARDLAAAGADAVKVGIGPGSICTTRIVAGVGVPQLTAIHNVAEALKGTGVPLIADGGIRFSGDIAKALAAGASCVMLGGMFAGTEEAPGEIELYQGRSYKSYRGMGSLGAMSQGSSDRYFQDKQESADKYVPEGIEGRVPYKGPIVNIIHQLTGGLRSSMGYLGCATIDEMHEKAEFVEITSAGMNESHVHDVQITKEAPNYHR</sequence>
<feature type="binding site" evidence="15">
    <location>
        <begin position="280"/>
        <end position="282"/>
    </location>
    <ligand>
        <name>NAD(+)</name>
        <dbReference type="ChEBI" id="CHEBI:57540"/>
    </ligand>
</feature>
<evidence type="ECO:0000256" key="5">
    <source>
        <dbReference type="ARBA" id="ARBA00022737"/>
    </source>
</evidence>
<comment type="activity regulation">
    <text evidence="13">Mycophenolic acid (MPA) is a non-competitive inhibitor that prevents formation of the closed enzyme conformation by binding to the same site as the amobile flap. In contrast, mizoribine monophosphate (MZP) is a competitive inhibitor that induces the closed conformation. MPA is a potent inhibitor of mammalian IMPDHs but a poor inhibitor of the bacterial enzymes. MZP is a more potent inhibitor of bacterial IMPDH.</text>
</comment>
<dbReference type="PANTHER" id="PTHR11911:SF111">
    <property type="entry name" value="INOSINE-5'-MONOPHOSPHATE DEHYDROGENASE"/>
    <property type="match status" value="1"/>
</dbReference>
<feature type="binding site" evidence="13 15">
    <location>
        <begin position="330"/>
        <end position="332"/>
    </location>
    <ligand>
        <name>NAD(+)</name>
        <dbReference type="ChEBI" id="CHEBI:57540"/>
    </ligand>
</feature>
<dbReference type="InterPro" id="IPR005990">
    <property type="entry name" value="IMP_DH"/>
</dbReference>
<keyword evidence="10 13" id="KW-0520">NAD</keyword>
<dbReference type="Gene3D" id="3.20.20.70">
    <property type="entry name" value="Aldolase class I"/>
    <property type="match status" value="1"/>
</dbReference>
<feature type="binding site" evidence="13">
    <location>
        <position position="502"/>
    </location>
    <ligand>
        <name>K(+)</name>
        <dbReference type="ChEBI" id="CHEBI:29103"/>
        <note>ligand shared between two tetrameric partners</note>
    </ligand>
</feature>
<accession>A0A378U2U0</accession>
<dbReference type="Proteomes" id="UP000254927">
    <property type="component" value="Unassembled WGS sequence"/>
</dbReference>
<evidence type="ECO:0000256" key="17">
    <source>
        <dbReference type="PROSITE-ProRule" id="PRU00703"/>
    </source>
</evidence>
<dbReference type="GO" id="GO:0000166">
    <property type="term" value="F:nucleotide binding"/>
    <property type="evidence" value="ECO:0007669"/>
    <property type="project" value="UniProtKB-UniRule"/>
</dbReference>
<dbReference type="InterPro" id="IPR000644">
    <property type="entry name" value="CBS_dom"/>
</dbReference>
<feature type="binding site" evidence="13">
    <location>
        <begin position="393"/>
        <end position="394"/>
    </location>
    <ligand>
        <name>IMP</name>
        <dbReference type="ChEBI" id="CHEBI:58053"/>
    </ligand>
</feature>
<feature type="active site" description="Thioimidate intermediate" evidence="13 14">
    <location>
        <position position="337"/>
    </location>
</feature>
<evidence type="ECO:0000256" key="9">
    <source>
        <dbReference type="ARBA" id="ARBA00023002"/>
    </source>
</evidence>
<keyword evidence="7 13" id="KW-0658">Purine biosynthesis</keyword>
<evidence type="ECO:0000256" key="7">
    <source>
        <dbReference type="ARBA" id="ARBA00022755"/>
    </source>
</evidence>
<dbReference type="PIRSF" id="PIRSF000130">
    <property type="entry name" value="IMPDH"/>
    <property type="match status" value="1"/>
</dbReference>
<dbReference type="GO" id="GO:0006177">
    <property type="term" value="P:GMP biosynthetic process"/>
    <property type="evidence" value="ECO:0007669"/>
    <property type="project" value="UniProtKB-UniRule"/>
</dbReference>
<dbReference type="GO" id="GO:0003938">
    <property type="term" value="F:IMP dehydrogenase activity"/>
    <property type="evidence" value="ECO:0007669"/>
    <property type="project" value="UniProtKB-UniRule"/>
</dbReference>
<dbReference type="GO" id="GO:0006183">
    <property type="term" value="P:GTP biosynthetic process"/>
    <property type="evidence" value="ECO:0007669"/>
    <property type="project" value="TreeGrafter"/>
</dbReference>
<evidence type="ECO:0000256" key="15">
    <source>
        <dbReference type="PIRSR" id="PIRSR000130-3"/>
    </source>
</evidence>
<keyword evidence="11 17" id="KW-0129">CBS domain</keyword>
<feature type="binding site" evidence="13">
    <location>
        <position position="448"/>
    </location>
    <ligand>
        <name>IMP</name>
        <dbReference type="ChEBI" id="CHEBI:58053"/>
    </ligand>
</feature>
<dbReference type="AlphaFoldDB" id="A0A378U2U0"/>
<evidence type="ECO:0000256" key="8">
    <source>
        <dbReference type="ARBA" id="ARBA00022958"/>
    </source>
</evidence>
<dbReference type="InterPro" id="IPR015875">
    <property type="entry name" value="IMP_DH/GMP_Rdtase_CS"/>
</dbReference>
<dbReference type="InterPro" id="IPR001093">
    <property type="entry name" value="IMP_DH_GMPRt"/>
</dbReference>
<dbReference type="EMBL" id="UGQW01000002">
    <property type="protein sequence ID" value="STZ68662.1"/>
    <property type="molecule type" value="Genomic_DNA"/>
</dbReference>
<dbReference type="PROSITE" id="PS00487">
    <property type="entry name" value="IMP_DH_GMP_RED"/>
    <property type="match status" value="1"/>
</dbReference>
<feature type="binding site" evidence="13">
    <location>
        <position position="335"/>
    </location>
    <ligand>
        <name>IMP</name>
        <dbReference type="ChEBI" id="CHEBI:58053"/>
    </ligand>
</feature>
<dbReference type="GO" id="GO:0046872">
    <property type="term" value="F:metal ion binding"/>
    <property type="evidence" value="ECO:0007669"/>
    <property type="project" value="UniProtKB-UniRule"/>
</dbReference>
<dbReference type="UniPathway" id="UPA00601">
    <property type="reaction ID" value="UER00295"/>
</dbReference>
<reference evidence="21 22" key="1">
    <citation type="submission" date="2018-06" db="EMBL/GenBank/DDBJ databases">
        <authorList>
            <consortium name="Pathogen Informatics"/>
            <person name="Doyle S."/>
        </authorList>
    </citation>
    <scope>NUCLEOTIDE SEQUENCE [LARGE SCALE GENOMIC DNA]</scope>
    <source>
        <strain evidence="21 22">NCTC10660</strain>
    </source>
</reference>
<evidence type="ECO:0000256" key="1">
    <source>
        <dbReference type="ARBA" id="ARBA00001958"/>
    </source>
</evidence>
<dbReference type="SUPFAM" id="SSF51412">
    <property type="entry name" value="Inosine monophosphate dehydrogenase (IMPDH)"/>
    <property type="match status" value="1"/>
</dbReference>
<comment type="catalytic activity">
    <reaction evidence="12 13 19">
        <text>IMP + NAD(+) + H2O = XMP + NADH + H(+)</text>
        <dbReference type="Rhea" id="RHEA:11708"/>
        <dbReference type="ChEBI" id="CHEBI:15377"/>
        <dbReference type="ChEBI" id="CHEBI:15378"/>
        <dbReference type="ChEBI" id="CHEBI:57464"/>
        <dbReference type="ChEBI" id="CHEBI:57540"/>
        <dbReference type="ChEBI" id="CHEBI:57945"/>
        <dbReference type="ChEBI" id="CHEBI:58053"/>
        <dbReference type="EC" id="1.1.1.205"/>
    </reaction>
</comment>
<dbReference type="PANTHER" id="PTHR11911">
    <property type="entry name" value="INOSINE-5-MONOPHOSPHATE DEHYDROGENASE RELATED"/>
    <property type="match status" value="1"/>
</dbReference>
<evidence type="ECO:0000256" key="2">
    <source>
        <dbReference type="ARBA" id="ARBA00005502"/>
    </source>
</evidence>
<evidence type="ECO:0000256" key="6">
    <source>
        <dbReference type="ARBA" id="ARBA00022749"/>
    </source>
</evidence>
<feature type="binding site" evidence="13">
    <location>
        <begin position="417"/>
        <end position="421"/>
    </location>
    <ligand>
        <name>IMP</name>
        <dbReference type="ChEBI" id="CHEBI:58053"/>
    </ligand>
</feature>
<feature type="binding site" description="in other chain" evidence="13 16">
    <location>
        <position position="332"/>
    </location>
    <ligand>
        <name>K(+)</name>
        <dbReference type="ChEBI" id="CHEBI:29103"/>
        <note>ligand shared between two tetrameric partners</note>
    </ligand>
</feature>
<evidence type="ECO:0000256" key="12">
    <source>
        <dbReference type="ARBA" id="ARBA00048028"/>
    </source>
</evidence>
<feature type="binding site" description="in other chain" evidence="13 16">
    <location>
        <position position="337"/>
    </location>
    <ligand>
        <name>K(+)</name>
        <dbReference type="ChEBI" id="CHEBI:29103"/>
        <note>ligand shared between two tetrameric partners</note>
    </ligand>
</feature>
<dbReference type="PROSITE" id="PS51371">
    <property type="entry name" value="CBS"/>
    <property type="match status" value="2"/>
</dbReference>
<dbReference type="Pfam" id="PF00571">
    <property type="entry name" value="CBS"/>
    <property type="match status" value="2"/>
</dbReference>
<dbReference type="InterPro" id="IPR046342">
    <property type="entry name" value="CBS_dom_sf"/>
</dbReference>
<protein>
    <recommendedName>
        <fullName evidence="13 19">Inosine-5'-monophosphate dehydrogenase</fullName>
        <shortName evidence="13">IMP dehydrogenase</shortName>
        <shortName evidence="13">IMPD</shortName>
        <shortName evidence="13">IMPDH</shortName>
        <ecNumber evidence="13 19">1.1.1.205</ecNumber>
    </recommendedName>
</protein>
<comment type="cofactor">
    <cofactor evidence="1 13">
        <name>K(+)</name>
        <dbReference type="ChEBI" id="CHEBI:29103"/>
    </cofactor>
</comment>
<feature type="binding site" description="in other chain" evidence="13 16">
    <location>
        <position position="334"/>
    </location>
    <ligand>
        <name>K(+)</name>
        <dbReference type="ChEBI" id="CHEBI:29103"/>
        <note>ligand shared between two tetrameric partners</note>
    </ligand>
</feature>
<dbReference type="FunFam" id="3.20.20.70:FF:000003">
    <property type="entry name" value="GMP reductase"/>
    <property type="match status" value="1"/>
</dbReference>
<keyword evidence="5" id="KW-0677">Repeat</keyword>
<comment type="caution">
    <text evidence="13">Lacks conserved residue(s) required for the propagation of feature annotation.</text>
</comment>
<evidence type="ECO:0000313" key="21">
    <source>
        <dbReference type="EMBL" id="STZ68662.1"/>
    </source>
</evidence>
<dbReference type="CDD" id="cd00381">
    <property type="entry name" value="IMPDH"/>
    <property type="match status" value="1"/>
</dbReference>
<evidence type="ECO:0000256" key="19">
    <source>
        <dbReference type="RuleBase" id="RU003928"/>
    </source>
</evidence>
<comment type="pathway">
    <text evidence="13 19">Purine metabolism; XMP biosynthesis via de novo pathway; XMP from IMP: step 1/1.</text>
</comment>
<dbReference type="SUPFAM" id="SSF54631">
    <property type="entry name" value="CBS-domain pair"/>
    <property type="match status" value="1"/>
</dbReference>
<keyword evidence="6 13" id="KW-0332">GMP biosynthesis</keyword>
<organism evidence="21 22">
    <name type="scientific">Neisseria elongata</name>
    <dbReference type="NCBI Taxonomy" id="495"/>
    <lineage>
        <taxon>Bacteria</taxon>
        <taxon>Pseudomonadati</taxon>
        <taxon>Pseudomonadota</taxon>
        <taxon>Betaproteobacteria</taxon>
        <taxon>Neisseriales</taxon>
        <taxon>Neisseriaceae</taxon>
        <taxon>Neisseria</taxon>
    </lineage>
</organism>
<evidence type="ECO:0000259" key="20">
    <source>
        <dbReference type="PROSITE" id="PS51371"/>
    </source>
</evidence>
<dbReference type="SMART" id="SM00116">
    <property type="entry name" value="CBS"/>
    <property type="match status" value="2"/>
</dbReference>
<comment type="subunit">
    <text evidence="3 13">Homotetramer.</text>
</comment>
<comment type="similarity">
    <text evidence="2 13 18">Belongs to the IMPDH/GMPR family.</text>
</comment>
<evidence type="ECO:0000256" key="16">
    <source>
        <dbReference type="PIRSR" id="PIRSR000130-4"/>
    </source>
</evidence>
<feature type="binding site" evidence="13">
    <location>
        <begin position="370"/>
        <end position="372"/>
    </location>
    <ligand>
        <name>IMP</name>
        <dbReference type="ChEBI" id="CHEBI:58053"/>
    </ligand>
</feature>